<dbReference type="OrthoDB" id="5105784at2759"/>
<dbReference type="InterPro" id="IPR003305">
    <property type="entry name" value="CenC_carb-bd"/>
</dbReference>
<reference evidence="4" key="1">
    <citation type="submission" date="2011-11" db="EMBL/GenBank/DDBJ databases">
        <title>The Genome Sequence of Fusarium oxysporum Cotton.</title>
        <authorList>
            <consortium name="The Broad Institute Genome Sequencing Platform"/>
            <person name="Ma L.-J."/>
            <person name="Gale L.R."/>
            <person name="Schwartz D.C."/>
            <person name="Zhou S."/>
            <person name="Corby-Kistler H."/>
            <person name="Young S.K."/>
            <person name="Zeng Q."/>
            <person name="Gargeya S."/>
            <person name="Fitzgerald M."/>
            <person name="Haas B."/>
            <person name="Abouelleil A."/>
            <person name="Alvarado L."/>
            <person name="Arachchi H.M."/>
            <person name="Berlin A."/>
            <person name="Brown A."/>
            <person name="Chapman S.B."/>
            <person name="Chen Z."/>
            <person name="Dunbar C."/>
            <person name="Freedman E."/>
            <person name="Gearin G."/>
            <person name="Goldberg J."/>
            <person name="Griggs A."/>
            <person name="Gujja S."/>
            <person name="Heiman D."/>
            <person name="Howarth C."/>
            <person name="Larson L."/>
            <person name="Lui A."/>
            <person name="MacDonald P.J.P."/>
            <person name="Montmayeur A."/>
            <person name="Murphy C."/>
            <person name="Neiman D."/>
            <person name="Pearson M."/>
            <person name="Priest M."/>
            <person name="Roberts A."/>
            <person name="Saif S."/>
            <person name="Shea T."/>
            <person name="Shenoy N."/>
            <person name="Sisk P."/>
            <person name="Stolte C."/>
            <person name="Sykes S."/>
            <person name="Wortman J."/>
            <person name="Nusbaum C."/>
            <person name="Birren B."/>
        </authorList>
    </citation>
    <scope>NUCLEOTIDE SEQUENCE [LARGE SCALE GENOMIC DNA]</scope>
    <source>
        <strain evidence="4">25433</strain>
    </source>
</reference>
<gene>
    <name evidence="4" type="ORF">FOTG_07103</name>
</gene>
<dbReference type="GO" id="GO:0016798">
    <property type="term" value="F:hydrolase activity, acting on glycosyl bonds"/>
    <property type="evidence" value="ECO:0007669"/>
    <property type="project" value="InterPro"/>
</dbReference>
<dbReference type="EMBL" id="JH657931">
    <property type="protein sequence ID" value="EXM26075.1"/>
    <property type="molecule type" value="Genomic_DNA"/>
</dbReference>
<reference evidence="4" key="2">
    <citation type="submission" date="2012-05" db="EMBL/GenBank/DDBJ databases">
        <title>The Genome Annotation of Fusarium oxysporum Cotton.</title>
        <authorList>
            <consortium name="The Broad Institute Genomics Platform"/>
            <person name="Ma L.-J."/>
            <person name="Corby-Kistler H."/>
            <person name="Broz K."/>
            <person name="Gale L.R."/>
            <person name="Jonkers W."/>
            <person name="O'Donnell K."/>
            <person name="Ploetz R."/>
            <person name="Steinberg C."/>
            <person name="Schwartz D.C."/>
            <person name="VanEtten H."/>
            <person name="Zhou S."/>
            <person name="Young S.K."/>
            <person name="Zeng Q."/>
            <person name="Gargeya S."/>
            <person name="Fitzgerald M."/>
            <person name="Abouelleil A."/>
            <person name="Alvarado L."/>
            <person name="Chapman S.B."/>
            <person name="Gainer-Dewar J."/>
            <person name="Goldberg J."/>
            <person name="Griggs A."/>
            <person name="Gujja S."/>
            <person name="Hansen M."/>
            <person name="Howarth C."/>
            <person name="Imamovic A."/>
            <person name="Ireland A."/>
            <person name="Larimer J."/>
            <person name="McCowan C."/>
            <person name="Murphy C."/>
            <person name="Pearson M."/>
            <person name="Poon T.W."/>
            <person name="Priest M."/>
            <person name="Roberts A."/>
            <person name="Saif S."/>
            <person name="Shea T."/>
            <person name="Sykes S."/>
            <person name="Wortman J."/>
            <person name="Nusbaum C."/>
            <person name="Birren B."/>
        </authorList>
    </citation>
    <scope>NUCLEOTIDE SEQUENCE</scope>
    <source>
        <strain evidence="4">25433</strain>
    </source>
</reference>
<feature type="region of interest" description="Disordered" evidence="2">
    <location>
        <begin position="53"/>
        <end position="73"/>
    </location>
</feature>
<name>X0N0B9_FUSOX</name>
<dbReference type="HOGENOM" id="CLU_983662_0_0_1"/>
<organism evidence="4">
    <name type="scientific">Fusarium oxysporum f. sp. vasinfectum 25433</name>
    <dbReference type="NCBI Taxonomy" id="1089449"/>
    <lineage>
        <taxon>Eukaryota</taxon>
        <taxon>Fungi</taxon>
        <taxon>Dikarya</taxon>
        <taxon>Ascomycota</taxon>
        <taxon>Pezizomycotina</taxon>
        <taxon>Sordariomycetes</taxon>
        <taxon>Hypocreomycetidae</taxon>
        <taxon>Hypocreales</taxon>
        <taxon>Nectriaceae</taxon>
        <taxon>Fusarium</taxon>
        <taxon>Fusarium oxysporum species complex</taxon>
    </lineage>
</organism>
<dbReference type="Pfam" id="PF02018">
    <property type="entry name" value="CBM_4_9"/>
    <property type="match status" value="1"/>
</dbReference>
<dbReference type="Gene3D" id="2.60.120.260">
    <property type="entry name" value="Galactose-binding domain-like"/>
    <property type="match status" value="1"/>
</dbReference>
<dbReference type="AlphaFoldDB" id="X0N0B9"/>
<evidence type="ECO:0000313" key="4">
    <source>
        <dbReference type="EMBL" id="EXM26075.1"/>
    </source>
</evidence>
<accession>X0N0B9</accession>
<dbReference type="Proteomes" id="UP000030701">
    <property type="component" value="Unassembled WGS sequence"/>
</dbReference>
<protein>
    <recommendedName>
        <fullName evidence="3">CBM-cenC domain-containing protein</fullName>
    </recommendedName>
</protein>
<evidence type="ECO:0000256" key="1">
    <source>
        <dbReference type="ARBA" id="ARBA00022801"/>
    </source>
</evidence>
<feature type="compositionally biased region" description="Low complexity" evidence="2">
    <location>
        <begin position="53"/>
        <end position="70"/>
    </location>
</feature>
<feature type="domain" description="CBM-cenC" evidence="3">
    <location>
        <begin position="179"/>
        <end position="250"/>
    </location>
</feature>
<keyword evidence="1" id="KW-0378">Hydrolase</keyword>
<evidence type="ECO:0000259" key="3">
    <source>
        <dbReference type="Pfam" id="PF02018"/>
    </source>
</evidence>
<sequence length="343" mass="36110">MRVVSTLGSLVLGAGLCAARVSLFQRLHATIVPGFTSFRLVPPILGQHHSTAKSATATSSLTSHETLSATKSETKVESSVTISTSSTEVLSSVGSATTGLEETTSGLTVTETQTTVESAAALETTTTEASTLISSFTTKLATTTYVTSQETETSTAVDETESTTIGATTTTAEPPVQTANLVQNGGFEDSSIEPWEASGATPTVEALFCPEGTHCLRFTGSYDGNTATICQRVQVEQGFEYTFKANVNQNCIKSFGSAILSCDDNVNTVELLIDGVFDSGDKGIIGDSNYHEFSNTFSYVGPSIDSTDLCIIFKVNQGVYYSHYLDGISLTRGKAVPIPAETD</sequence>
<proteinExistence type="predicted"/>
<evidence type="ECO:0000256" key="2">
    <source>
        <dbReference type="SAM" id="MobiDB-lite"/>
    </source>
</evidence>